<accession>A0ABQ3EYI6</accession>
<dbReference type="PROSITE" id="PS51257">
    <property type="entry name" value="PROKAR_LIPOPROTEIN"/>
    <property type="match status" value="1"/>
</dbReference>
<organism evidence="3 4">
    <name type="scientific">Streptomyces cirratus</name>
    <dbReference type="NCBI Taxonomy" id="68187"/>
    <lineage>
        <taxon>Bacteria</taxon>
        <taxon>Bacillati</taxon>
        <taxon>Actinomycetota</taxon>
        <taxon>Actinomycetes</taxon>
        <taxon>Kitasatosporales</taxon>
        <taxon>Streptomycetaceae</taxon>
        <taxon>Streptomyces</taxon>
    </lineage>
</organism>
<evidence type="ECO:0008006" key="5">
    <source>
        <dbReference type="Google" id="ProtNLM"/>
    </source>
</evidence>
<dbReference type="EMBL" id="BMVP01000004">
    <property type="protein sequence ID" value="GHB55802.1"/>
    <property type="molecule type" value="Genomic_DNA"/>
</dbReference>
<keyword evidence="2" id="KW-0732">Signal</keyword>
<feature type="signal peptide" evidence="2">
    <location>
        <begin position="1"/>
        <end position="29"/>
    </location>
</feature>
<name>A0ABQ3EYI6_9ACTN</name>
<comment type="caution">
    <text evidence="3">The sequence shown here is derived from an EMBL/GenBank/DDBJ whole genome shotgun (WGS) entry which is preliminary data.</text>
</comment>
<reference evidence="4" key="1">
    <citation type="journal article" date="2019" name="Int. J. Syst. Evol. Microbiol.">
        <title>The Global Catalogue of Microorganisms (GCM) 10K type strain sequencing project: providing services to taxonomists for standard genome sequencing and annotation.</title>
        <authorList>
            <consortium name="The Broad Institute Genomics Platform"/>
            <consortium name="The Broad Institute Genome Sequencing Center for Infectious Disease"/>
            <person name="Wu L."/>
            <person name="Ma J."/>
        </authorList>
    </citation>
    <scope>NUCLEOTIDE SEQUENCE [LARGE SCALE GENOMIC DNA]</scope>
    <source>
        <strain evidence="4">JCM 4738</strain>
    </source>
</reference>
<evidence type="ECO:0000256" key="1">
    <source>
        <dbReference type="SAM" id="MobiDB-lite"/>
    </source>
</evidence>
<feature type="region of interest" description="Disordered" evidence="1">
    <location>
        <begin position="26"/>
        <end position="68"/>
    </location>
</feature>
<keyword evidence="4" id="KW-1185">Reference proteome</keyword>
<sequence>MTGRAAAGFAALAAGAVLLLTGCGPGASAQPKAPRSVSDDAKVKEMQDKLDAADDAAAQADTDATQNN</sequence>
<proteinExistence type="predicted"/>
<evidence type="ECO:0000313" key="3">
    <source>
        <dbReference type="EMBL" id="GHB55802.1"/>
    </source>
</evidence>
<feature type="compositionally biased region" description="Low complexity" evidence="1">
    <location>
        <begin position="55"/>
        <end position="68"/>
    </location>
</feature>
<gene>
    <name evidence="3" type="ORF">GCM10010347_27230</name>
</gene>
<evidence type="ECO:0000256" key="2">
    <source>
        <dbReference type="SAM" id="SignalP"/>
    </source>
</evidence>
<evidence type="ECO:0000313" key="4">
    <source>
        <dbReference type="Proteomes" id="UP000642673"/>
    </source>
</evidence>
<dbReference type="Proteomes" id="UP000642673">
    <property type="component" value="Unassembled WGS sequence"/>
</dbReference>
<feature type="compositionally biased region" description="Basic and acidic residues" evidence="1">
    <location>
        <begin position="37"/>
        <end position="52"/>
    </location>
</feature>
<protein>
    <recommendedName>
        <fullName evidence="5">Lipoprotein</fullName>
    </recommendedName>
</protein>
<feature type="chain" id="PRO_5046141099" description="Lipoprotein" evidence="2">
    <location>
        <begin position="30"/>
        <end position="68"/>
    </location>
</feature>
<dbReference type="RefSeq" id="WP_190184367.1">
    <property type="nucleotide sequence ID" value="NZ_BMVP01000004.1"/>
</dbReference>